<dbReference type="InterPro" id="IPR000682">
    <property type="entry name" value="PCMT"/>
</dbReference>
<evidence type="ECO:0000256" key="2">
    <source>
        <dbReference type="ARBA" id="ARBA00013346"/>
    </source>
</evidence>
<dbReference type="STRING" id="269796.Rru_A1799"/>
<dbReference type="Proteomes" id="UP000001929">
    <property type="component" value="Chromosome"/>
</dbReference>
<organism evidence="4 5">
    <name type="scientific">Rhodospirillum rubrum (strain ATCC 11170 / ATH 1.1.1 / DSM 467 / LMG 4362 / NCIMB 8255 / S1)</name>
    <dbReference type="NCBI Taxonomy" id="269796"/>
    <lineage>
        <taxon>Bacteria</taxon>
        <taxon>Pseudomonadati</taxon>
        <taxon>Pseudomonadota</taxon>
        <taxon>Alphaproteobacteria</taxon>
        <taxon>Rhodospirillales</taxon>
        <taxon>Rhodospirillaceae</taxon>
        <taxon>Rhodospirillum</taxon>
    </lineage>
</organism>
<reference evidence="4 5" key="1">
    <citation type="journal article" date="2011" name="Stand. Genomic Sci.">
        <title>Complete genome sequence of Rhodospirillum rubrum type strain (S1).</title>
        <authorList>
            <person name="Munk A.C."/>
            <person name="Copeland A."/>
            <person name="Lucas S."/>
            <person name="Lapidus A."/>
            <person name="Del Rio T.G."/>
            <person name="Barry K."/>
            <person name="Detter J.C."/>
            <person name="Hammon N."/>
            <person name="Israni S."/>
            <person name="Pitluck S."/>
            <person name="Brettin T."/>
            <person name="Bruce D."/>
            <person name="Han C."/>
            <person name="Tapia R."/>
            <person name="Gilna P."/>
            <person name="Schmutz J."/>
            <person name="Larimer F."/>
            <person name="Land M."/>
            <person name="Kyrpides N.C."/>
            <person name="Mavromatis K."/>
            <person name="Richardson P."/>
            <person name="Rohde M."/>
            <person name="Goker M."/>
            <person name="Klenk H.P."/>
            <person name="Zhang Y."/>
            <person name="Roberts G.P."/>
            <person name="Reslewic S."/>
            <person name="Schwartz D.C."/>
        </authorList>
    </citation>
    <scope>NUCLEOTIDE SEQUENCE [LARGE SCALE GENOMIC DNA]</scope>
    <source>
        <strain evidence="5">ATCC 11170 / ATH 1.1.1 / DSM 467 / LMG 4362 / NCIMB 8255 / S1</strain>
    </source>
</reference>
<evidence type="ECO:0000256" key="1">
    <source>
        <dbReference type="ARBA" id="ARBA00005369"/>
    </source>
</evidence>
<dbReference type="KEGG" id="rru:Rru_A1799"/>
<dbReference type="Gene3D" id="3.40.50.150">
    <property type="entry name" value="Vaccinia Virus protein VP39"/>
    <property type="match status" value="1"/>
</dbReference>
<dbReference type="PANTHER" id="PTHR11579">
    <property type="entry name" value="PROTEIN-L-ISOASPARTATE O-METHYLTRANSFERASE"/>
    <property type="match status" value="1"/>
</dbReference>
<evidence type="ECO:0000313" key="4">
    <source>
        <dbReference type="EMBL" id="ABC22599.1"/>
    </source>
</evidence>
<keyword evidence="5" id="KW-1185">Reference proteome</keyword>
<dbReference type="CDD" id="cd02440">
    <property type="entry name" value="AdoMet_MTases"/>
    <property type="match status" value="1"/>
</dbReference>
<proteinExistence type="inferred from homology"/>
<dbReference type="PATRIC" id="fig|269796.9.peg.1877"/>
<accession>Q2RTE6</accession>
<gene>
    <name evidence="4" type="ordered locus">Rru_A1799</name>
</gene>
<dbReference type="GO" id="GO:0005737">
    <property type="term" value="C:cytoplasm"/>
    <property type="evidence" value="ECO:0007669"/>
    <property type="project" value="TreeGrafter"/>
</dbReference>
<dbReference type="EMBL" id="CP000230">
    <property type="protein sequence ID" value="ABC22599.1"/>
    <property type="molecule type" value="Genomic_DNA"/>
</dbReference>
<dbReference type="RefSeq" id="WP_011389552.1">
    <property type="nucleotide sequence ID" value="NC_007643.1"/>
</dbReference>
<evidence type="ECO:0000313" key="5">
    <source>
        <dbReference type="Proteomes" id="UP000001929"/>
    </source>
</evidence>
<sequence length="216" mass="22872">MDYGVARTNMIENQIRTNRVTDPLVIEAMAAVPREIFVPKAFRGVAYVDEDLAIGGGRFLLEPLNTARLLQVAAIKTSDVVLDIGCASGYSSAVLARMASTVVALECDGELAAKAMANLAELGLDNAVVVSGPLRDGYAKQAPYDVIVINGAIPAVPAALKHQLADGGRLVAVVHEKGSGRVSVTERHGDVFGHRIAFDGNSPLLKDFEETPAFVF</sequence>
<dbReference type="GO" id="GO:0004719">
    <property type="term" value="F:protein-L-isoaspartate (D-aspartate) O-methyltransferase activity"/>
    <property type="evidence" value="ECO:0007669"/>
    <property type="project" value="InterPro"/>
</dbReference>
<protein>
    <recommendedName>
        <fullName evidence="2">Protein-L-isoaspartate O-methyltransferase</fullName>
    </recommendedName>
    <alternativeName>
        <fullName evidence="3">Protein L-isoaspartyl methyltransferase</fullName>
    </alternativeName>
</protein>
<keyword evidence="4" id="KW-0808">Transferase</keyword>
<dbReference type="HOGENOM" id="CLU_055432_2_1_5"/>
<keyword evidence="4" id="KW-0489">Methyltransferase</keyword>
<dbReference type="InterPro" id="IPR029063">
    <property type="entry name" value="SAM-dependent_MTases_sf"/>
</dbReference>
<dbReference type="PhylomeDB" id="Q2RTE6"/>
<comment type="similarity">
    <text evidence="1">Belongs to the methyltransferase superfamily. L-isoaspartyl/D-aspartyl protein methyltransferase family.</text>
</comment>
<evidence type="ECO:0000256" key="3">
    <source>
        <dbReference type="ARBA" id="ARBA00030757"/>
    </source>
</evidence>
<dbReference type="SUPFAM" id="SSF53335">
    <property type="entry name" value="S-adenosyl-L-methionine-dependent methyltransferases"/>
    <property type="match status" value="1"/>
</dbReference>
<dbReference type="eggNOG" id="COG2518">
    <property type="taxonomic scope" value="Bacteria"/>
</dbReference>
<dbReference type="Pfam" id="PF01135">
    <property type="entry name" value="PCMT"/>
    <property type="match status" value="1"/>
</dbReference>
<dbReference type="AlphaFoldDB" id="Q2RTE6"/>
<dbReference type="GO" id="GO:0032259">
    <property type="term" value="P:methylation"/>
    <property type="evidence" value="ECO:0007669"/>
    <property type="project" value="UniProtKB-KW"/>
</dbReference>
<dbReference type="EnsemblBacteria" id="ABC22599">
    <property type="protein sequence ID" value="ABC22599"/>
    <property type="gene ID" value="Rru_A1799"/>
</dbReference>
<name>Q2RTE6_RHORT</name>
<dbReference type="PANTHER" id="PTHR11579:SF18">
    <property type="entry name" value="PROTEIN-L-ISOASPARTATE O-METHYLTRANSFERASE"/>
    <property type="match status" value="1"/>
</dbReference>